<dbReference type="GO" id="GO:0007186">
    <property type="term" value="P:G protein-coupled receptor signaling pathway"/>
    <property type="evidence" value="ECO:0007669"/>
    <property type="project" value="TreeGrafter"/>
</dbReference>
<evidence type="ECO:0000256" key="8">
    <source>
        <dbReference type="SAM" id="MobiDB-lite"/>
    </source>
</evidence>
<feature type="region of interest" description="Disordered" evidence="8">
    <location>
        <begin position="323"/>
        <end position="352"/>
    </location>
</feature>
<comment type="similarity">
    <text evidence="7">Belongs to the protein kinase superfamily.</text>
</comment>
<dbReference type="GO" id="GO:0005524">
    <property type="term" value="F:ATP binding"/>
    <property type="evidence" value="ECO:0007669"/>
    <property type="project" value="UniProtKB-UniRule"/>
</dbReference>
<keyword evidence="11" id="KW-1185">Reference proteome</keyword>
<evidence type="ECO:0000256" key="1">
    <source>
        <dbReference type="ARBA" id="ARBA00022527"/>
    </source>
</evidence>
<dbReference type="Proteomes" id="UP000054560">
    <property type="component" value="Unassembled WGS sequence"/>
</dbReference>
<evidence type="ECO:0000313" key="10">
    <source>
        <dbReference type="EMBL" id="KNC84221.1"/>
    </source>
</evidence>
<keyword evidence="1 7" id="KW-0723">Serine/threonine-protein kinase</keyword>
<sequence>MGNGRSREKIDFNSEVNFTHFKLLRSVGKGAFGKVCIVLKRDTKQLYAMKYMNKDKCIQEKAVKNVLNERKILELLHHPLLVNIWFSFQDEEDMFMVVDLMLGGDLRYHLQNNGPLSETRVRLYMAELSNALCYIHSKGVLHRDIKPDNILMDAEGHVALADFNVATFIPTNGRLVSRAGTRPYMSPEMVKKEGYDTGTDWWSLGVTMYEFITNESPFRGQTSEEAMDLICNKQLVYPKFTDPNIKDFLKGLLNRNPAMRLGSPGRLNDLKEHPFLTATGVLFDDFSQKTLNHEFIPDKHKINCDAMYELEEMILEENPLHKKKQRLKKSKNSVVQSDEFNKPVPGSPADQKLQLMTSYTVFNREKMNKLDSMQNLSTQDHE</sequence>
<dbReference type="eggNOG" id="KOG0598">
    <property type="taxonomic scope" value="Eukaryota"/>
</dbReference>
<evidence type="ECO:0000256" key="2">
    <source>
        <dbReference type="ARBA" id="ARBA00022679"/>
    </source>
</evidence>
<proteinExistence type="inferred from homology"/>
<keyword evidence="5 6" id="KW-0067">ATP-binding</keyword>
<keyword evidence="3 6" id="KW-0547">Nucleotide-binding</keyword>
<keyword evidence="2" id="KW-0808">Transferase</keyword>
<dbReference type="CDD" id="cd05578">
    <property type="entry name" value="STKc_Yank1"/>
    <property type="match status" value="1"/>
</dbReference>
<evidence type="ECO:0000256" key="7">
    <source>
        <dbReference type="RuleBase" id="RU000304"/>
    </source>
</evidence>
<evidence type="ECO:0000259" key="9">
    <source>
        <dbReference type="PROSITE" id="PS50011"/>
    </source>
</evidence>
<dbReference type="AlphaFoldDB" id="A0A0L0G5V6"/>
<name>A0A0L0G5V6_9EUKA</name>
<protein>
    <submittedName>
        <fullName evidence="10">AGC/YANK protein kinase</fullName>
    </submittedName>
</protein>
<dbReference type="GO" id="GO:0009966">
    <property type="term" value="P:regulation of signal transduction"/>
    <property type="evidence" value="ECO:0007669"/>
    <property type="project" value="TreeGrafter"/>
</dbReference>
<dbReference type="Gene3D" id="3.30.200.20">
    <property type="entry name" value="Phosphorylase Kinase, domain 1"/>
    <property type="match status" value="1"/>
</dbReference>
<dbReference type="InterPro" id="IPR017441">
    <property type="entry name" value="Protein_kinase_ATP_BS"/>
</dbReference>
<dbReference type="RefSeq" id="XP_014158123.1">
    <property type="nucleotide sequence ID" value="XM_014302648.1"/>
</dbReference>
<organism evidence="10 11">
    <name type="scientific">Sphaeroforma arctica JP610</name>
    <dbReference type="NCBI Taxonomy" id="667725"/>
    <lineage>
        <taxon>Eukaryota</taxon>
        <taxon>Ichthyosporea</taxon>
        <taxon>Ichthyophonida</taxon>
        <taxon>Sphaeroforma</taxon>
    </lineage>
</organism>
<dbReference type="PANTHER" id="PTHR24355:SF30">
    <property type="entry name" value="SERINE_THREONINE-PROTEIN KINASE 32B ISOFORM X1"/>
    <property type="match status" value="1"/>
</dbReference>
<evidence type="ECO:0000256" key="5">
    <source>
        <dbReference type="ARBA" id="ARBA00022840"/>
    </source>
</evidence>
<evidence type="ECO:0000313" key="11">
    <source>
        <dbReference type="Proteomes" id="UP000054560"/>
    </source>
</evidence>
<dbReference type="STRING" id="667725.A0A0L0G5V6"/>
<dbReference type="SMART" id="SM00220">
    <property type="entry name" value="S_TKc"/>
    <property type="match status" value="1"/>
</dbReference>
<dbReference type="InterPro" id="IPR011009">
    <property type="entry name" value="Kinase-like_dom_sf"/>
</dbReference>
<dbReference type="OrthoDB" id="354826at2759"/>
<gene>
    <name evidence="10" type="ORF">SARC_03553</name>
</gene>
<reference evidence="10 11" key="1">
    <citation type="submission" date="2011-02" db="EMBL/GenBank/DDBJ databases">
        <title>The Genome Sequence of Sphaeroforma arctica JP610.</title>
        <authorList>
            <consortium name="The Broad Institute Genome Sequencing Platform"/>
            <person name="Russ C."/>
            <person name="Cuomo C."/>
            <person name="Young S.K."/>
            <person name="Zeng Q."/>
            <person name="Gargeya S."/>
            <person name="Alvarado L."/>
            <person name="Berlin A."/>
            <person name="Chapman S.B."/>
            <person name="Chen Z."/>
            <person name="Freedman E."/>
            <person name="Gellesch M."/>
            <person name="Goldberg J."/>
            <person name="Griggs A."/>
            <person name="Gujja S."/>
            <person name="Heilman E."/>
            <person name="Heiman D."/>
            <person name="Howarth C."/>
            <person name="Mehta T."/>
            <person name="Neiman D."/>
            <person name="Pearson M."/>
            <person name="Roberts A."/>
            <person name="Saif S."/>
            <person name="Shea T."/>
            <person name="Shenoy N."/>
            <person name="Sisk P."/>
            <person name="Stolte C."/>
            <person name="Sykes S."/>
            <person name="White J."/>
            <person name="Yandava C."/>
            <person name="Burger G."/>
            <person name="Gray M.W."/>
            <person name="Holland P.W.H."/>
            <person name="King N."/>
            <person name="Lang F.B.F."/>
            <person name="Roger A.J."/>
            <person name="Ruiz-Trillo I."/>
            <person name="Haas B."/>
            <person name="Nusbaum C."/>
            <person name="Birren B."/>
        </authorList>
    </citation>
    <scope>NUCLEOTIDE SEQUENCE [LARGE SCALE GENOMIC DNA]</scope>
    <source>
        <strain evidence="10 11">JP610</strain>
    </source>
</reference>
<evidence type="ECO:0000256" key="3">
    <source>
        <dbReference type="ARBA" id="ARBA00022741"/>
    </source>
</evidence>
<dbReference type="SUPFAM" id="SSF56112">
    <property type="entry name" value="Protein kinase-like (PK-like)"/>
    <property type="match status" value="1"/>
</dbReference>
<accession>A0A0L0G5V6</accession>
<dbReference type="InterPro" id="IPR008271">
    <property type="entry name" value="Ser/Thr_kinase_AS"/>
</dbReference>
<dbReference type="GO" id="GO:0004703">
    <property type="term" value="F:G protein-coupled receptor kinase activity"/>
    <property type="evidence" value="ECO:0007669"/>
    <property type="project" value="TreeGrafter"/>
</dbReference>
<feature type="domain" description="Protein kinase" evidence="9">
    <location>
        <begin position="21"/>
        <end position="276"/>
    </location>
</feature>
<dbReference type="PROSITE" id="PS50011">
    <property type="entry name" value="PROTEIN_KINASE_DOM"/>
    <property type="match status" value="1"/>
</dbReference>
<dbReference type="Pfam" id="PF00069">
    <property type="entry name" value="Pkinase"/>
    <property type="match status" value="1"/>
</dbReference>
<dbReference type="GO" id="GO:0001664">
    <property type="term" value="F:G protein-coupled receptor binding"/>
    <property type="evidence" value="ECO:0007669"/>
    <property type="project" value="TreeGrafter"/>
</dbReference>
<evidence type="ECO:0000256" key="6">
    <source>
        <dbReference type="PROSITE-ProRule" id="PRU10141"/>
    </source>
</evidence>
<dbReference type="PROSITE" id="PS00108">
    <property type="entry name" value="PROTEIN_KINASE_ST"/>
    <property type="match status" value="1"/>
</dbReference>
<dbReference type="PANTHER" id="PTHR24355">
    <property type="entry name" value="G PROTEIN-COUPLED RECEPTOR KINASE/RIBOSOMAL PROTEIN S6 KINASE"/>
    <property type="match status" value="1"/>
</dbReference>
<evidence type="ECO:0000256" key="4">
    <source>
        <dbReference type="ARBA" id="ARBA00022777"/>
    </source>
</evidence>
<dbReference type="GeneID" id="25904057"/>
<dbReference type="PROSITE" id="PS00107">
    <property type="entry name" value="PROTEIN_KINASE_ATP"/>
    <property type="match status" value="1"/>
</dbReference>
<keyword evidence="4 10" id="KW-0418">Kinase</keyword>
<feature type="binding site" evidence="6">
    <location>
        <position position="50"/>
    </location>
    <ligand>
        <name>ATP</name>
        <dbReference type="ChEBI" id="CHEBI:30616"/>
    </ligand>
</feature>
<dbReference type="EMBL" id="KQ241779">
    <property type="protein sequence ID" value="KNC84221.1"/>
    <property type="molecule type" value="Genomic_DNA"/>
</dbReference>
<dbReference type="Gene3D" id="1.10.510.10">
    <property type="entry name" value="Transferase(Phosphotransferase) domain 1"/>
    <property type="match status" value="1"/>
</dbReference>
<dbReference type="InterPro" id="IPR000719">
    <property type="entry name" value="Prot_kinase_dom"/>
</dbReference>